<dbReference type="Proteomes" id="UP000087171">
    <property type="component" value="Chromosome Ca6"/>
</dbReference>
<evidence type="ECO:0000256" key="3">
    <source>
        <dbReference type="RuleBase" id="RU003616"/>
    </source>
</evidence>
<evidence type="ECO:0000259" key="4">
    <source>
        <dbReference type="PROSITE" id="PS01031"/>
    </source>
</evidence>
<dbReference type="OrthoDB" id="1431247at2759"/>
<gene>
    <name evidence="6" type="primary">LOC101512875</name>
</gene>
<evidence type="ECO:0000256" key="2">
    <source>
        <dbReference type="PROSITE-ProRule" id="PRU00285"/>
    </source>
</evidence>
<dbReference type="PANTHER" id="PTHR11527">
    <property type="entry name" value="HEAT-SHOCK PROTEIN 20 FAMILY MEMBER"/>
    <property type="match status" value="1"/>
</dbReference>
<evidence type="ECO:0000313" key="6">
    <source>
        <dbReference type="RefSeq" id="XP_004506702.1"/>
    </source>
</evidence>
<sequence length="131" mass="15149">MSRIPRFIRGRKSNININDDPFSHDDTVSASIAELSREFSAIGSTDVGWKETPEEYEFKIGLPGLKKEEVKVEVEDDWILHIRGERNIEKKDRVKPNIGKFMTRFRLPQDAQMDQMETNMENGVLTITIPK</sequence>
<dbReference type="KEGG" id="cam:101512875"/>
<organism evidence="5 6">
    <name type="scientific">Cicer arietinum</name>
    <name type="common">Chickpea</name>
    <name type="synonym">Garbanzo</name>
    <dbReference type="NCBI Taxonomy" id="3827"/>
    <lineage>
        <taxon>Eukaryota</taxon>
        <taxon>Viridiplantae</taxon>
        <taxon>Streptophyta</taxon>
        <taxon>Embryophyta</taxon>
        <taxon>Tracheophyta</taxon>
        <taxon>Spermatophyta</taxon>
        <taxon>Magnoliopsida</taxon>
        <taxon>eudicotyledons</taxon>
        <taxon>Gunneridae</taxon>
        <taxon>Pentapetalae</taxon>
        <taxon>rosids</taxon>
        <taxon>fabids</taxon>
        <taxon>Fabales</taxon>
        <taxon>Fabaceae</taxon>
        <taxon>Papilionoideae</taxon>
        <taxon>50 kb inversion clade</taxon>
        <taxon>NPAAA clade</taxon>
        <taxon>Hologalegina</taxon>
        <taxon>IRL clade</taxon>
        <taxon>Cicereae</taxon>
        <taxon>Cicer</taxon>
    </lineage>
</organism>
<reference evidence="5" key="1">
    <citation type="journal article" date="2013" name="Nat. Biotechnol.">
        <title>Draft genome sequence of chickpea (Cicer arietinum) provides a resource for trait improvement.</title>
        <authorList>
            <person name="Varshney R.K."/>
            <person name="Song C."/>
            <person name="Saxena R.K."/>
            <person name="Azam S."/>
            <person name="Yu S."/>
            <person name="Sharpe A.G."/>
            <person name="Cannon S."/>
            <person name="Baek J."/>
            <person name="Rosen B.D."/>
            <person name="Tar'an B."/>
            <person name="Millan T."/>
            <person name="Zhang X."/>
            <person name="Ramsay L.D."/>
            <person name="Iwata A."/>
            <person name="Wang Y."/>
            <person name="Nelson W."/>
            <person name="Farmer A.D."/>
            <person name="Gaur P.M."/>
            <person name="Soderlund C."/>
            <person name="Penmetsa R.V."/>
            <person name="Xu C."/>
            <person name="Bharti A.K."/>
            <person name="He W."/>
            <person name="Winter P."/>
            <person name="Zhao S."/>
            <person name="Hane J.K."/>
            <person name="Carrasquilla-Garcia N."/>
            <person name="Condie J.A."/>
            <person name="Upadhyaya H.D."/>
            <person name="Luo M.C."/>
            <person name="Thudi M."/>
            <person name="Gowda C.L."/>
            <person name="Singh N.P."/>
            <person name="Lichtenzveig J."/>
            <person name="Gali K.K."/>
            <person name="Rubio J."/>
            <person name="Nadarajan N."/>
            <person name="Dolezel J."/>
            <person name="Bansal K.C."/>
            <person name="Xu X."/>
            <person name="Edwards D."/>
            <person name="Zhang G."/>
            <person name="Kahl G."/>
            <person name="Gil J."/>
            <person name="Singh K.B."/>
            <person name="Datta S.K."/>
            <person name="Jackson S.A."/>
            <person name="Wang J."/>
            <person name="Cook D.R."/>
        </authorList>
    </citation>
    <scope>NUCLEOTIDE SEQUENCE [LARGE SCALE GENOMIC DNA]</scope>
    <source>
        <strain evidence="5">cv. CDC Frontier</strain>
    </source>
</reference>
<keyword evidence="5" id="KW-1185">Reference proteome</keyword>
<dbReference type="PaxDb" id="3827-XP_004506702.1"/>
<protein>
    <submittedName>
        <fullName evidence="6">18.5 kDa class I heat shock protein-like</fullName>
    </submittedName>
</protein>
<dbReference type="Pfam" id="PF00011">
    <property type="entry name" value="HSP20"/>
    <property type="match status" value="1"/>
</dbReference>
<dbReference type="Gene3D" id="2.60.40.790">
    <property type="match status" value="1"/>
</dbReference>
<dbReference type="InterPro" id="IPR031107">
    <property type="entry name" value="Small_HSP"/>
</dbReference>
<evidence type="ECO:0000313" key="5">
    <source>
        <dbReference type="Proteomes" id="UP000087171"/>
    </source>
</evidence>
<dbReference type="RefSeq" id="XP_004506702.1">
    <property type="nucleotide sequence ID" value="XM_004506645.2"/>
</dbReference>
<proteinExistence type="inferred from homology"/>
<dbReference type="AlphaFoldDB" id="A0A1S2YLT7"/>
<evidence type="ECO:0000256" key="1">
    <source>
        <dbReference type="ARBA" id="ARBA00023016"/>
    </source>
</evidence>
<dbReference type="PROSITE" id="PS01031">
    <property type="entry name" value="SHSP"/>
    <property type="match status" value="1"/>
</dbReference>
<dbReference type="InterPro" id="IPR008978">
    <property type="entry name" value="HSP20-like_chaperone"/>
</dbReference>
<dbReference type="GeneID" id="101512875"/>
<name>A0A1S2YLT7_CICAR</name>
<accession>A0A1S2YLT7</accession>
<dbReference type="eggNOG" id="KOG0710">
    <property type="taxonomic scope" value="Eukaryota"/>
</dbReference>
<dbReference type="InterPro" id="IPR002068">
    <property type="entry name" value="A-crystallin/Hsp20_dom"/>
</dbReference>
<reference evidence="6" key="2">
    <citation type="submission" date="2025-08" db="UniProtKB">
        <authorList>
            <consortium name="RefSeq"/>
        </authorList>
    </citation>
    <scope>IDENTIFICATION</scope>
    <source>
        <tissue evidence="6">Etiolated seedlings</tissue>
    </source>
</reference>
<comment type="similarity">
    <text evidence="2 3">Belongs to the small heat shock protein (HSP20) family.</text>
</comment>
<dbReference type="SUPFAM" id="SSF49764">
    <property type="entry name" value="HSP20-like chaperones"/>
    <property type="match status" value="1"/>
</dbReference>
<feature type="domain" description="SHSP" evidence="4">
    <location>
        <begin position="38"/>
        <end position="131"/>
    </location>
</feature>
<keyword evidence="1" id="KW-0346">Stress response</keyword>